<feature type="non-terminal residue" evidence="2">
    <location>
        <position position="340"/>
    </location>
</feature>
<protein>
    <recommendedName>
        <fullName evidence="4">G domain-containing protein</fullName>
    </recommendedName>
</protein>
<evidence type="ECO:0000313" key="3">
    <source>
        <dbReference type="Proteomes" id="UP000250043"/>
    </source>
</evidence>
<organism evidence="2 3">
    <name type="scientific">Obba rivulosa</name>
    <dbReference type="NCBI Taxonomy" id="1052685"/>
    <lineage>
        <taxon>Eukaryota</taxon>
        <taxon>Fungi</taxon>
        <taxon>Dikarya</taxon>
        <taxon>Basidiomycota</taxon>
        <taxon>Agaricomycotina</taxon>
        <taxon>Agaricomycetes</taxon>
        <taxon>Polyporales</taxon>
        <taxon>Gelatoporiaceae</taxon>
        <taxon>Obba</taxon>
    </lineage>
</organism>
<proteinExistence type="predicted"/>
<sequence length="340" mass="38737">FINTVSGSDLKVGNGLRSCTSAVEHSRTFQLFDRNVTLIDTPGFDDTTKSDTDILKMIAVYLSTTYENGYKLSGVIYIHRISDFRMTGVSRRNFTMFRKLCGDSVLKNVVIVTNMWGEVTAERGEARERELATDDVLFKRVLEKGARMVRHDNTRESAQAILHSLMNTTPRALRIQRELVDEHKDISQTAAGAELSRELDELAAKQREELAQVNADMDEALQAKDAESREELEKVRAELEAKVKRIEDDRERLSLEYAQEKKRADEKIMMAVKAEEDAKAQMQAHVDQLGAGPRSYAYVSTVERDRTEFSYLPRSQPRRRLDFFAVFGRFLDIVLGSINV</sequence>
<keyword evidence="1" id="KW-0175">Coiled coil</keyword>
<evidence type="ECO:0008006" key="4">
    <source>
        <dbReference type="Google" id="ProtNLM"/>
    </source>
</evidence>
<dbReference type="EMBL" id="KV722735">
    <property type="protein sequence ID" value="OCH84044.1"/>
    <property type="molecule type" value="Genomic_DNA"/>
</dbReference>
<dbReference type="Proteomes" id="UP000250043">
    <property type="component" value="Unassembled WGS sequence"/>
</dbReference>
<evidence type="ECO:0000313" key="2">
    <source>
        <dbReference type="EMBL" id="OCH84044.1"/>
    </source>
</evidence>
<reference evidence="2 3" key="1">
    <citation type="submission" date="2016-07" db="EMBL/GenBank/DDBJ databases">
        <title>Draft genome of the white-rot fungus Obba rivulosa 3A-2.</title>
        <authorList>
            <consortium name="DOE Joint Genome Institute"/>
            <person name="Miettinen O."/>
            <person name="Riley R."/>
            <person name="Acob R."/>
            <person name="Barry K."/>
            <person name="Cullen D."/>
            <person name="De Vries R."/>
            <person name="Hainaut M."/>
            <person name="Hatakka A."/>
            <person name="Henrissat B."/>
            <person name="Hilden K."/>
            <person name="Kuo R."/>
            <person name="Labutti K."/>
            <person name="Lipzen A."/>
            <person name="Makela M.R."/>
            <person name="Sandor L."/>
            <person name="Spatafora J.W."/>
            <person name="Grigoriev I.V."/>
            <person name="Hibbett D.S."/>
        </authorList>
    </citation>
    <scope>NUCLEOTIDE SEQUENCE [LARGE SCALE GENOMIC DNA]</scope>
    <source>
        <strain evidence="2 3">3A-2</strain>
    </source>
</reference>
<name>A0A8E2ALI1_9APHY</name>
<gene>
    <name evidence="2" type="ORF">OBBRIDRAFT_742268</name>
</gene>
<dbReference type="SUPFAM" id="SSF52540">
    <property type="entry name" value="P-loop containing nucleoside triphosphate hydrolases"/>
    <property type="match status" value="1"/>
</dbReference>
<dbReference type="Gene3D" id="3.40.50.300">
    <property type="entry name" value="P-loop containing nucleotide triphosphate hydrolases"/>
    <property type="match status" value="1"/>
</dbReference>
<dbReference type="InterPro" id="IPR027417">
    <property type="entry name" value="P-loop_NTPase"/>
</dbReference>
<keyword evidence="3" id="KW-1185">Reference proteome</keyword>
<feature type="coiled-coil region" evidence="1">
    <location>
        <begin position="196"/>
        <end position="263"/>
    </location>
</feature>
<accession>A0A8E2ALI1</accession>
<dbReference type="OrthoDB" id="8954335at2759"/>
<evidence type="ECO:0000256" key="1">
    <source>
        <dbReference type="SAM" id="Coils"/>
    </source>
</evidence>
<dbReference type="AlphaFoldDB" id="A0A8E2ALI1"/>